<reference evidence="2 3" key="1">
    <citation type="submission" date="2018-10" db="EMBL/GenBank/DDBJ databases">
        <title>Draft genome sequence of Bacillus salarius IM0101, isolated from a hypersaline soil in Inner Mongolia, China.</title>
        <authorList>
            <person name="Yamprayoonswat W."/>
            <person name="Boonvisut S."/>
            <person name="Jumpathong W."/>
            <person name="Sittihan S."/>
            <person name="Ruangsuj P."/>
            <person name="Wanthongcharoen S."/>
            <person name="Thongpramul N."/>
            <person name="Pimmason S."/>
            <person name="Yu B."/>
            <person name="Yasawong M."/>
        </authorList>
    </citation>
    <scope>NUCLEOTIDE SEQUENCE [LARGE SCALE GENOMIC DNA]</scope>
    <source>
        <strain evidence="2 3">IM0101</strain>
    </source>
</reference>
<dbReference type="OrthoDB" id="2884526at2"/>
<dbReference type="EMBL" id="RBVX01000034">
    <property type="protein sequence ID" value="RSL30652.1"/>
    <property type="molecule type" value="Genomic_DNA"/>
</dbReference>
<feature type="compositionally biased region" description="Polar residues" evidence="1">
    <location>
        <begin position="73"/>
        <end position="100"/>
    </location>
</feature>
<protein>
    <submittedName>
        <fullName evidence="2">Uncharacterized protein</fullName>
    </submittedName>
</protein>
<evidence type="ECO:0000256" key="1">
    <source>
        <dbReference type="SAM" id="MobiDB-lite"/>
    </source>
</evidence>
<dbReference type="RefSeq" id="WP_125560281.1">
    <property type="nucleotide sequence ID" value="NZ_RBVX01000034.1"/>
</dbReference>
<proteinExistence type="predicted"/>
<dbReference type="AlphaFoldDB" id="A0A428MWX5"/>
<dbReference type="Pfam" id="PF17261">
    <property type="entry name" value="DUF5327"/>
    <property type="match status" value="1"/>
</dbReference>
<accession>A0A428MWX5</accession>
<keyword evidence="3" id="KW-1185">Reference proteome</keyword>
<organism evidence="2 3">
    <name type="scientific">Salibacterium salarium</name>
    <dbReference type="NCBI Taxonomy" id="284579"/>
    <lineage>
        <taxon>Bacteria</taxon>
        <taxon>Bacillati</taxon>
        <taxon>Bacillota</taxon>
        <taxon>Bacilli</taxon>
        <taxon>Bacillales</taxon>
        <taxon>Bacillaceae</taxon>
    </lineage>
</organism>
<name>A0A428MWX5_9BACI</name>
<evidence type="ECO:0000313" key="2">
    <source>
        <dbReference type="EMBL" id="RSL30652.1"/>
    </source>
</evidence>
<dbReference type="Proteomes" id="UP000275076">
    <property type="component" value="Unassembled WGS sequence"/>
</dbReference>
<evidence type="ECO:0000313" key="3">
    <source>
        <dbReference type="Proteomes" id="UP000275076"/>
    </source>
</evidence>
<feature type="region of interest" description="Disordered" evidence="1">
    <location>
        <begin position="52"/>
        <end position="100"/>
    </location>
</feature>
<feature type="compositionally biased region" description="Polar residues" evidence="1">
    <location>
        <begin position="56"/>
        <end position="65"/>
    </location>
</feature>
<dbReference type="InterPro" id="IPR035218">
    <property type="entry name" value="DUF5327"/>
</dbReference>
<gene>
    <name evidence="2" type="ORF">D7Z54_25170</name>
</gene>
<sequence>MNISARTVVDKMEEEFMQLADGLDREEETTVKEHARVIKAYCDIILGEEKEDIKKTTSTQRAQSSFEKRPSAPISTGSPLVSSGQTRNDIPSTEGNLLEF</sequence>
<comment type="caution">
    <text evidence="2">The sequence shown here is derived from an EMBL/GenBank/DDBJ whole genome shotgun (WGS) entry which is preliminary data.</text>
</comment>